<evidence type="ECO:0000313" key="2">
    <source>
        <dbReference type="EMBL" id="KNG94199.1"/>
    </source>
</evidence>
<protein>
    <recommendedName>
        <fullName evidence="4">Lipoprotein</fullName>
    </recommendedName>
</protein>
<dbReference type="AlphaFoldDB" id="A0A0L1JQY1"/>
<feature type="compositionally biased region" description="Pro residues" evidence="1">
    <location>
        <begin position="112"/>
        <end position="129"/>
    </location>
</feature>
<comment type="caution">
    <text evidence="2">The sequence shown here is derived from an EMBL/GenBank/DDBJ whole genome shotgun (WGS) entry which is preliminary data.</text>
</comment>
<dbReference type="RefSeq" id="WP_050530349.1">
    <property type="nucleotide sequence ID" value="NZ_AQQZ01000003.1"/>
</dbReference>
<dbReference type="Proteomes" id="UP000036938">
    <property type="component" value="Unassembled WGS sequence"/>
</dbReference>
<keyword evidence="3" id="KW-1185">Reference proteome</keyword>
<gene>
    <name evidence="2" type="ORF">ATO11_08225</name>
</gene>
<reference evidence="2 3" key="1">
    <citation type="journal article" date="2015" name="Int. J. Syst. Evol. Microbiol.">
        <title>Aestuariivita atlantica sp. nov., isolated from deep sea sediment of the Atlantic Ocean.</title>
        <authorList>
            <person name="Li G."/>
            <person name="Lai Q."/>
            <person name="Du Y."/>
            <person name="Liu X."/>
            <person name="Sun F."/>
            <person name="Shao Z."/>
        </authorList>
    </citation>
    <scope>NUCLEOTIDE SEQUENCE [LARGE SCALE GENOMIC DNA]</scope>
    <source>
        <strain evidence="2 3">22II-S11-z3</strain>
    </source>
</reference>
<feature type="compositionally biased region" description="Acidic residues" evidence="1">
    <location>
        <begin position="140"/>
        <end position="149"/>
    </location>
</feature>
<dbReference type="EMBL" id="AQQZ01000003">
    <property type="protein sequence ID" value="KNG94199.1"/>
    <property type="molecule type" value="Genomic_DNA"/>
</dbReference>
<organism evidence="2 3">
    <name type="scientific">Pseudaestuariivita atlantica</name>
    <dbReference type="NCBI Taxonomy" id="1317121"/>
    <lineage>
        <taxon>Bacteria</taxon>
        <taxon>Pseudomonadati</taxon>
        <taxon>Pseudomonadota</taxon>
        <taxon>Alphaproteobacteria</taxon>
        <taxon>Rhodobacterales</taxon>
        <taxon>Paracoccaceae</taxon>
        <taxon>Pseudaestuariivita</taxon>
    </lineage>
</organism>
<sequence length="149" mass="16434">MMDFSARLGTGFGMAALVLQGCATLGIPEPAYFIVNDQSFRGTCAPVLVGPYEDQRRDGSKIRWCSVSVNGFSISCERSDCAEAIRRTLERQERERREAQMSTPSNRSDDPYTPPDEPYTPPDDPYTPPDEPDTPTTGGEDGDFTDPDT</sequence>
<evidence type="ECO:0000313" key="3">
    <source>
        <dbReference type="Proteomes" id="UP000036938"/>
    </source>
</evidence>
<accession>A0A0L1JQY1</accession>
<evidence type="ECO:0000256" key="1">
    <source>
        <dbReference type="SAM" id="MobiDB-lite"/>
    </source>
</evidence>
<name>A0A0L1JQY1_9RHOB</name>
<dbReference type="PROSITE" id="PS51257">
    <property type="entry name" value="PROKAR_LIPOPROTEIN"/>
    <property type="match status" value="1"/>
</dbReference>
<feature type="region of interest" description="Disordered" evidence="1">
    <location>
        <begin position="91"/>
        <end position="149"/>
    </location>
</feature>
<proteinExistence type="predicted"/>
<evidence type="ECO:0008006" key="4">
    <source>
        <dbReference type="Google" id="ProtNLM"/>
    </source>
</evidence>